<gene>
    <name evidence="2" type="ORF">H4C47_26640</name>
</gene>
<accession>A0A7W2L6C2</accession>
<dbReference type="Gene3D" id="3.40.50.300">
    <property type="entry name" value="P-loop containing nucleotide triphosphate hydrolases"/>
    <property type="match status" value="1"/>
</dbReference>
<dbReference type="Proteomes" id="UP000553948">
    <property type="component" value="Unassembled WGS sequence"/>
</dbReference>
<sequence length="465" mass="52242">MKACSEIPYDQEKAKVVLLKEKYIKAVDALELELDSPTYTSSAIQSDTSFIKSKSELKRLLTINRTRLADKEKTVSTSLSLESTTAILANLNLAIKAQRAKDEAHNLRLSKKDQLFAQVVTELWQLMRLQAEKIIARHKESTRSHSGSITDLDAKKNVLAEQRQSNLLAISDYQSKMTNVEEAVRNINASIASIGITGFNLKKVDGDGTNYCLVRGNNSTDIYKSLSEGEKTLITFLYFLELCAGSVDADKPVVASDRIIVIDDPISSLSHNYVYEVAAHIYHRVLSSEARFKQVIVLTHNLFFFHELLRNAQPSITKKYACFRVSKGAHSGIEKLGHDEIKNDYETYWQVIKDARDSKVHAAVLPNMMRNILEQYFSFIHKNDSLIKALEGLEKEDLEFKPLYRYINRKSHGGAINITDFGGWSADKMIEKFQGVFARSGYPEHYAVMMGGIAGEEEGTIPASA</sequence>
<protein>
    <submittedName>
        <fullName evidence="2">AAA family ATPase</fullName>
    </submittedName>
</protein>
<dbReference type="InterPro" id="IPR026866">
    <property type="entry name" value="CR006_AAA"/>
</dbReference>
<evidence type="ECO:0000313" key="2">
    <source>
        <dbReference type="EMBL" id="MBA6119284.1"/>
    </source>
</evidence>
<proteinExistence type="predicted"/>
<dbReference type="AlphaFoldDB" id="A0A7W2L6C2"/>
<evidence type="ECO:0000259" key="1">
    <source>
        <dbReference type="Pfam" id="PF13166"/>
    </source>
</evidence>
<dbReference type="SUPFAM" id="SSF52540">
    <property type="entry name" value="P-loop containing nucleoside triphosphate hydrolases"/>
    <property type="match status" value="1"/>
</dbReference>
<feature type="domain" description="Protein CR006 P-loop" evidence="1">
    <location>
        <begin position="11"/>
        <end position="437"/>
    </location>
</feature>
<evidence type="ECO:0000313" key="3">
    <source>
        <dbReference type="Proteomes" id="UP000553948"/>
    </source>
</evidence>
<dbReference type="Pfam" id="PF13166">
    <property type="entry name" value="AAA_13"/>
    <property type="match status" value="1"/>
</dbReference>
<dbReference type="InterPro" id="IPR027417">
    <property type="entry name" value="P-loop_NTPase"/>
</dbReference>
<comment type="caution">
    <text evidence="2">The sequence shown here is derived from an EMBL/GenBank/DDBJ whole genome shotgun (WGS) entry which is preliminary data.</text>
</comment>
<organism evidence="2 3">
    <name type="scientific">Pseudomonas putida</name>
    <name type="common">Arthrobacter siderocapsulatus</name>
    <dbReference type="NCBI Taxonomy" id="303"/>
    <lineage>
        <taxon>Bacteria</taxon>
        <taxon>Pseudomonadati</taxon>
        <taxon>Pseudomonadota</taxon>
        <taxon>Gammaproteobacteria</taxon>
        <taxon>Pseudomonadales</taxon>
        <taxon>Pseudomonadaceae</taxon>
        <taxon>Pseudomonas</taxon>
    </lineage>
</organism>
<name>A0A7W2L6C2_PSEPU</name>
<reference evidence="2 3" key="1">
    <citation type="submission" date="2020-07" db="EMBL/GenBank/DDBJ databases">
        <title>Diversity of carbapenemase encoding genes among Pseudomonas putida group clinical isolates in a tertiary Brazilian hospital.</title>
        <authorList>
            <person name="Alberto-Lei F."/>
            <person name="Nodari C.S."/>
            <person name="Streling A.P."/>
            <person name="Paulino J.T."/>
            <person name="Bessa-Neto F.O."/>
            <person name="Cayo R."/>
            <person name="Gales A.C."/>
        </authorList>
    </citation>
    <scope>NUCLEOTIDE SEQUENCE [LARGE SCALE GENOMIC DNA]</scope>
    <source>
        <strain evidence="2 3">12464</strain>
    </source>
</reference>
<dbReference type="RefSeq" id="WP_182387737.1">
    <property type="nucleotide sequence ID" value="NZ_CP060529.1"/>
</dbReference>
<dbReference type="EMBL" id="JACGDG010000041">
    <property type="protein sequence ID" value="MBA6119284.1"/>
    <property type="molecule type" value="Genomic_DNA"/>
</dbReference>